<feature type="region of interest" description="Disordered" evidence="2">
    <location>
        <begin position="121"/>
        <end position="149"/>
    </location>
</feature>
<dbReference type="Proteomes" id="UP001519460">
    <property type="component" value="Unassembled WGS sequence"/>
</dbReference>
<evidence type="ECO:0008006" key="5">
    <source>
        <dbReference type="Google" id="ProtNLM"/>
    </source>
</evidence>
<evidence type="ECO:0000256" key="1">
    <source>
        <dbReference type="SAM" id="Coils"/>
    </source>
</evidence>
<sequence length="928" mass="105514">MESTNEHTELTHTDILNALCRLCGDRVTGKKVKDVNVKLCTSFSADILHFYGLNLAEDIENKHSKSLCLKCYARLTALKRSPEPSETVLQSAEILIEKSSAIWAAYDPDVSPMQCATCSHYDGQKKGGRPAKHAKQRRPQKRLFPAEDDAAAADSSCEISFSEILTSTPTKKMKDGTTEMAPPSTTSVMTSPFPKQKALRPLDQLSSPLSKVEDAYLTALVRIKLSEADDKMTVRCKTGGQPIVLMKVTQPRTTSSTAESPLRKKRAKLIDQVRHNLSGSKPEDAIRQQGSELKRTPKGRKEQVLKVAGCGIVHVTAQQSAALRSKLGLSLNKSREHKRFFRSIGVRFPSEREEREQQQRAMCGTIEIEYRQLYFTEENDANKKLVETPVGAITDIKQFLFKILKHYHQQKRLTWHDGQIPEDEVWVKVGGDHGGGTFKFMLQIANLQNANSKHNTFLICIADCKDTPENLKRILEPYREQLSELQGMKWSPFPEAREKKSIRLFLFGDYDFLLKVYGISGAQAVHPCLFCTASKAQIQTPPSFICGNITQRSLIQIKRDNRKFCQKGKRKKKIAKFYNNVIRRPIMGIELTHVAPPYLHILLGIVKKHHDLLEKECHALDKIIAQSLATTGREFESTTVFRDYVEDLKKINQQEEEKRRLETHLVFIDDDDCDQPLAETQKLADKIHDLGDEIEDQQSKLDLPRLSGPVTKHLDTVLRAHKISMQAYHGRSFVGNHCHKYLKPATYEDLCDSVVRKAQELSEARSVQVMSENIRDKFHDLNALYSRVHTSISHQLPVEEDGVTETVNSIRVYMSFFRREFPTVRITPKQHLLEHHCIPFIQMWGFGLALHGEQGGEETHATINLLKRRVWGLKKQEDKLRVLMREHQTMVSPLFHAALSVSTNKKTLKWRMNCASDELNSDNSAALT</sequence>
<feature type="region of interest" description="Disordered" evidence="2">
    <location>
        <begin position="171"/>
        <end position="195"/>
    </location>
</feature>
<dbReference type="EMBL" id="JACVVK020000056">
    <property type="protein sequence ID" value="KAK7497679.1"/>
    <property type="molecule type" value="Genomic_DNA"/>
</dbReference>
<keyword evidence="1" id="KW-0175">Coiled coil</keyword>
<comment type="caution">
    <text evidence="3">The sequence shown here is derived from an EMBL/GenBank/DDBJ whole genome shotgun (WGS) entry which is preliminary data.</text>
</comment>
<reference evidence="3 4" key="1">
    <citation type="journal article" date="2023" name="Sci. Data">
        <title>Genome assembly of the Korean intertidal mud-creeper Batillaria attramentaria.</title>
        <authorList>
            <person name="Patra A.K."/>
            <person name="Ho P.T."/>
            <person name="Jun S."/>
            <person name="Lee S.J."/>
            <person name="Kim Y."/>
            <person name="Won Y.J."/>
        </authorList>
    </citation>
    <scope>NUCLEOTIDE SEQUENCE [LARGE SCALE GENOMIC DNA]</scope>
    <source>
        <strain evidence="3">Wonlab-2016</strain>
    </source>
</reference>
<evidence type="ECO:0000313" key="4">
    <source>
        <dbReference type="Proteomes" id="UP001519460"/>
    </source>
</evidence>
<name>A0ABD0LF75_9CAEN</name>
<dbReference type="InterPro" id="IPR009689">
    <property type="entry name" value="DUF1280"/>
</dbReference>
<proteinExistence type="predicted"/>
<feature type="region of interest" description="Disordered" evidence="2">
    <location>
        <begin position="280"/>
        <end position="300"/>
    </location>
</feature>
<evidence type="ECO:0000313" key="3">
    <source>
        <dbReference type="EMBL" id="KAK7497679.1"/>
    </source>
</evidence>
<feature type="compositionally biased region" description="Basic residues" evidence="2">
    <location>
        <begin position="126"/>
        <end position="141"/>
    </location>
</feature>
<keyword evidence="4" id="KW-1185">Reference proteome</keyword>
<dbReference type="PANTHER" id="PTHR31424">
    <property type="entry name" value="PROTEIN CBG23806"/>
    <property type="match status" value="1"/>
</dbReference>
<feature type="compositionally biased region" description="Basic and acidic residues" evidence="2">
    <location>
        <begin position="281"/>
        <end position="300"/>
    </location>
</feature>
<dbReference type="Pfam" id="PF06918">
    <property type="entry name" value="DUF1280"/>
    <property type="match status" value="1"/>
</dbReference>
<accession>A0ABD0LF75</accession>
<protein>
    <recommendedName>
        <fullName evidence="5">ZAD domain-containing protein</fullName>
    </recommendedName>
</protein>
<evidence type="ECO:0000256" key="2">
    <source>
        <dbReference type="SAM" id="MobiDB-lite"/>
    </source>
</evidence>
<dbReference type="AlphaFoldDB" id="A0ABD0LF75"/>
<organism evidence="3 4">
    <name type="scientific">Batillaria attramentaria</name>
    <dbReference type="NCBI Taxonomy" id="370345"/>
    <lineage>
        <taxon>Eukaryota</taxon>
        <taxon>Metazoa</taxon>
        <taxon>Spiralia</taxon>
        <taxon>Lophotrochozoa</taxon>
        <taxon>Mollusca</taxon>
        <taxon>Gastropoda</taxon>
        <taxon>Caenogastropoda</taxon>
        <taxon>Sorbeoconcha</taxon>
        <taxon>Cerithioidea</taxon>
        <taxon>Batillariidae</taxon>
        <taxon>Batillaria</taxon>
    </lineage>
</organism>
<gene>
    <name evidence="3" type="ORF">BaRGS_00011074</name>
</gene>
<feature type="coiled-coil region" evidence="1">
    <location>
        <begin position="644"/>
        <end position="671"/>
    </location>
</feature>